<evidence type="ECO:0000313" key="1">
    <source>
        <dbReference type="EMBL" id="GAA4666107.1"/>
    </source>
</evidence>
<protein>
    <submittedName>
        <fullName evidence="1">Uncharacterized protein</fullName>
    </submittedName>
</protein>
<dbReference type="EMBL" id="BAABJA010000012">
    <property type="protein sequence ID" value="GAA4666107.1"/>
    <property type="molecule type" value="Genomic_DNA"/>
</dbReference>
<sequence>MKIFAESRTIYYQKMEISKENKKENKDTIVPVAILIYPFTRCFFKMIRANDIKMVIKANHANILKECMVTSSNPVLMLPPEDRNFGKAAI</sequence>
<name>A0ABP8VMC7_9HYPH</name>
<evidence type="ECO:0000313" key="2">
    <source>
        <dbReference type="Proteomes" id="UP001501699"/>
    </source>
</evidence>
<gene>
    <name evidence="1" type="ORF">GCM10023262_13950</name>
</gene>
<reference evidence="2" key="1">
    <citation type="journal article" date="2019" name="Int. J. Syst. Evol. Microbiol.">
        <title>The Global Catalogue of Microorganisms (GCM) 10K type strain sequencing project: providing services to taxonomists for standard genome sequencing and annotation.</title>
        <authorList>
            <consortium name="The Broad Institute Genomics Platform"/>
            <consortium name="The Broad Institute Genome Sequencing Center for Infectious Disease"/>
            <person name="Wu L."/>
            <person name="Ma J."/>
        </authorList>
    </citation>
    <scope>NUCLEOTIDE SEQUENCE [LARGE SCALE GENOMIC DNA]</scope>
    <source>
        <strain evidence="2">JCM 17714</strain>
    </source>
</reference>
<accession>A0ABP8VMC7</accession>
<comment type="caution">
    <text evidence="1">The sequence shown here is derived from an EMBL/GenBank/DDBJ whole genome shotgun (WGS) entry which is preliminary data.</text>
</comment>
<proteinExistence type="predicted"/>
<keyword evidence="2" id="KW-1185">Reference proteome</keyword>
<dbReference type="Proteomes" id="UP001501699">
    <property type="component" value="Unassembled WGS sequence"/>
</dbReference>
<organism evidence="1 2">
    <name type="scientific">Bartonella pachyuromydis</name>
    <dbReference type="NCBI Taxonomy" id="931097"/>
    <lineage>
        <taxon>Bacteria</taxon>
        <taxon>Pseudomonadati</taxon>
        <taxon>Pseudomonadota</taxon>
        <taxon>Alphaproteobacteria</taxon>
        <taxon>Hyphomicrobiales</taxon>
        <taxon>Bartonellaceae</taxon>
        <taxon>Bartonella</taxon>
    </lineage>
</organism>